<evidence type="ECO:0000313" key="10">
    <source>
        <dbReference type="EMBL" id="QOS04466.1"/>
    </source>
</evidence>
<evidence type="ECO:0000256" key="4">
    <source>
        <dbReference type="ARBA" id="ARBA00022723"/>
    </source>
</evidence>
<dbReference type="PIRSF" id="PIRSF000178">
    <property type="entry name" value="SDH_cyt_b560"/>
    <property type="match status" value="1"/>
</dbReference>
<protein>
    <submittedName>
        <fullName evidence="10">Succinate:cytochrome c oxidoreductase subunit 3</fullName>
    </submittedName>
</protein>
<dbReference type="GO" id="GO:0046872">
    <property type="term" value="F:metal ion binding"/>
    <property type="evidence" value="ECO:0007669"/>
    <property type="project" value="UniProtKB-KW"/>
</dbReference>
<keyword evidence="5 9" id="KW-1133">Transmembrane helix</keyword>
<accession>A0A7M1VHS3</accession>
<name>A0A7M1VHS3_SARSK</name>
<reference evidence="10" key="1">
    <citation type="journal article" date="2020" name="Phytotaxa">
        <title>Sarcopeltis gen. nov. (Gigartinaceae, Rhodophyta), with S. skottsbergii comb. nov. from southern South America and S. antarctica sp. nov. from the Antarctic Peninsula.</title>
        <authorList>
            <person name="Hughey J.R."/>
            <person name="Leister G.L."/>
            <person name="Gabrielson P.W."/>
            <person name="Hommersand M.H."/>
        </authorList>
    </citation>
    <scope>NUCLEOTIDE SEQUENCE</scope>
</reference>
<dbReference type="SUPFAM" id="SSF81343">
    <property type="entry name" value="Fumarate reductase respiratory complex transmembrane subunits"/>
    <property type="match status" value="1"/>
</dbReference>
<dbReference type="InterPro" id="IPR000701">
    <property type="entry name" value="SuccDH_FuR_B_TM-su"/>
</dbReference>
<comment type="subcellular location">
    <subcellularLocation>
        <location evidence="1">Membrane</location>
        <topology evidence="1">Multi-pass membrane protein</topology>
    </subcellularLocation>
</comment>
<feature type="transmembrane region" description="Helical" evidence="9">
    <location>
        <begin position="113"/>
        <end position="132"/>
    </location>
</feature>
<feature type="transmembrane region" description="Helical" evidence="9">
    <location>
        <begin position="74"/>
        <end position="92"/>
    </location>
</feature>
<evidence type="ECO:0000256" key="6">
    <source>
        <dbReference type="ARBA" id="ARBA00023004"/>
    </source>
</evidence>
<feature type="transmembrane region" description="Helical" evidence="9">
    <location>
        <begin position="41"/>
        <end position="68"/>
    </location>
</feature>
<dbReference type="AlphaFoldDB" id="A0A7M1VHS3"/>
<dbReference type="GeneID" id="63369365"/>
<dbReference type="PANTHER" id="PTHR10978:SF5">
    <property type="entry name" value="SUCCINATE DEHYDROGENASE CYTOCHROME B560 SUBUNIT, MITOCHONDRIAL"/>
    <property type="match status" value="1"/>
</dbReference>
<evidence type="ECO:0000256" key="7">
    <source>
        <dbReference type="ARBA" id="ARBA00023136"/>
    </source>
</evidence>
<keyword evidence="4 8" id="KW-0479">Metal-binding</keyword>
<evidence type="ECO:0000256" key="5">
    <source>
        <dbReference type="ARBA" id="ARBA00022989"/>
    </source>
</evidence>
<dbReference type="GO" id="GO:0006099">
    <property type="term" value="P:tricarboxylic acid cycle"/>
    <property type="evidence" value="ECO:0007669"/>
    <property type="project" value="InterPro"/>
</dbReference>
<gene>
    <name evidence="10" type="primary">sdh3</name>
</gene>
<dbReference type="InterPro" id="IPR034804">
    <property type="entry name" value="SQR/QFR_C/D"/>
</dbReference>
<sequence length="133" mass="16059">MKLLLMFIKFKIYNRPITPHLLIYTPQLSSLFSIWHRISGLGLTVFLTVFLIFIKIILSLNFTVNWLILLPLEISQWIPIYFSLLTLVLLIYHSFNGMRHIIWDLGFFLNTKYLYKFSFLLFFLIFLTLINYW</sequence>
<dbReference type="InterPro" id="IPR018495">
    <property type="entry name" value="Succ_DH_cyt_bsu_CS"/>
</dbReference>
<comment type="cofactor">
    <cofactor evidence="8">
        <name>heme</name>
        <dbReference type="ChEBI" id="CHEBI:30413"/>
    </cofactor>
    <text evidence="8">The heme is bound between the two transmembrane subunits.</text>
</comment>
<dbReference type="GO" id="GO:0006121">
    <property type="term" value="P:mitochondrial electron transport, succinate to ubiquinone"/>
    <property type="evidence" value="ECO:0007669"/>
    <property type="project" value="TreeGrafter"/>
</dbReference>
<evidence type="ECO:0000256" key="2">
    <source>
        <dbReference type="ARBA" id="ARBA00022617"/>
    </source>
</evidence>
<dbReference type="RefSeq" id="YP_010027345.1">
    <property type="nucleotide sequence ID" value="NC_053772.1"/>
</dbReference>
<keyword evidence="10" id="KW-0496">Mitochondrion</keyword>
<dbReference type="PROSITE" id="PS01000">
    <property type="entry name" value="SDH_CYT_1"/>
    <property type="match status" value="1"/>
</dbReference>
<dbReference type="PANTHER" id="PTHR10978">
    <property type="entry name" value="SUCCINATE DEHYDROGENASE CYTOCHROME B560 SUBUNIT"/>
    <property type="match status" value="1"/>
</dbReference>
<dbReference type="CDD" id="cd03499">
    <property type="entry name" value="SQR_TypeC_SdhC"/>
    <property type="match status" value="1"/>
</dbReference>
<dbReference type="GO" id="GO:0005739">
    <property type="term" value="C:mitochondrion"/>
    <property type="evidence" value="ECO:0007669"/>
    <property type="project" value="GOC"/>
</dbReference>
<keyword evidence="3 9" id="KW-0812">Transmembrane</keyword>
<dbReference type="InterPro" id="IPR014314">
    <property type="entry name" value="Succ_DH_cytb556"/>
</dbReference>
<feature type="binding site" description="axial binding residue" evidence="8">
    <location>
        <position position="93"/>
    </location>
    <ligand>
        <name>heme</name>
        <dbReference type="ChEBI" id="CHEBI:30413"/>
        <note>ligand shared with second transmembrane subunit</note>
    </ligand>
    <ligandPart>
        <name>Fe</name>
        <dbReference type="ChEBI" id="CHEBI:18248"/>
    </ligandPart>
</feature>
<keyword evidence="2 8" id="KW-0349">Heme</keyword>
<dbReference type="Pfam" id="PF01127">
    <property type="entry name" value="Sdh_cyt"/>
    <property type="match status" value="1"/>
</dbReference>
<dbReference type="NCBIfam" id="TIGR02970">
    <property type="entry name" value="succ_dehyd_cytB"/>
    <property type="match status" value="1"/>
</dbReference>
<dbReference type="Gene3D" id="1.20.1300.10">
    <property type="entry name" value="Fumarate reductase/succinate dehydrogenase, transmembrane subunit"/>
    <property type="match status" value="1"/>
</dbReference>
<organism evidence="10">
    <name type="scientific">Sarcopeltis skottsbergii</name>
    <name type="common">Red alga</name>
    <name type="synonym">Gigartina skottsbergii</name>
    <dbReference type="NCBI Taxonomy" id="2765380"/>
    <lineage>
        <taxon>Eukaryota</taxon>
        <taxon>Rhodophyta</taxon>
        <taxon>Florideophyceae</taxon>
        <taxon>Rhodymeniophycidae</taxon>
        <taxon>Gigartinales</taxon>
        <taxon>Gigartinaceae</taxon>
        <taxon>Sarcopeltis</taxon>
    </lineage>
</organism>
<keyword evidence="6 8" id="KW-0408">Iron</keyword>
<evidence type="ECO:0000256" key="8">
    <source>
        <dbReference type="PIRSR" id="PIRSR000178-1"/>
    </source>
</evidence>
<evidence type="ECO:0000256" key="3">
    <source>
        <dbReference type="ARBA" id="ARBA00022692"/>
    </source>
</evidence>
<proteinExistence type="predicted"/>
<evidence type="ECO:0000256" key="9">
    <source>
        <dbReference type="SAM" id="Phobius"/>
    </source>
</evidence>
<dbReference type="GO" id="GO:0009055">
    <property type="term" value="F:electron transfer activity"/>
    <property type="evidence" value="ECO:0007669"/>
    <property type="project" value="InterPro"/>
</dbReference>
<dbReference type="PROSITE" id="PS01001">
    <property type="entry name" value="SDH_CYT_2"/>
    <property type="match status" value="1"/>
</dbReference>
<keyword evidence="7 9" id="KW-0472">Membrane</keyword>
<dbReference type="EMBL" id="MT032181">
    <property type="protein sequence ID" value="QOS04466.1"/>
    <property type="molecule type" value="Genomic_DNA"/>
</dbReference>
<dbReference type="GO" id="GO:0016020">
    <property type="term" value="C:membrane"/>
    <property type="evidence" value="ECO:0007669"/>
    <property type="project" value="UniProtKB-SubCell"/>
</dbReference>
<geneLocation type="mitochondrion" evidence="10"/>
<evidence type="ECO:0000256" key="1">
    <source>
        <dbReference type="ARBA" id="ARBA00004141"/>
    </source>
</evidence>